<accession>A0A418VRV5</accession>
<dbReference type="Proteomes" id="UP000283458">
    <property type="component" value="Unassembled WGS sequence"/>
</dbReference>
<proteinExistence type="inferred from homology"/>
<comment type="similarity">
    <text evidence="6">Belongs to the nlpA lipoprotein family.</text>
</comment>
<evidence type="ECO:0000256" key="4">
    <source>
        <dbReference type="ARBA" id="ARBA00023139"/>
    </source>
</evidence>
<comment type="caution">
    <text evidence="7">The sequence shown here is derived from an EMBL/GenBank/DDBJ whole genome shotgun (WGS) entry which is preliminary data.</text>
</comment>
<evidence type="ECO:0000313" key="8">
    <source>
        <dbReference type="Proteomes" id="UP000283458"/>
    </source>
</evidence>
<organism evidence="7 8">
    <name type="scientific">Azospirillum cavernae</name>
    <dbReference type="NCBI Taxonomy" id="2320860"/>
    <lineage>
        <taxon>Bacteria</taxon>
        <taxon>Pseudomonadati</taxon>
        <taxon>Pseudomonadota</taxon>
        <taxon>Alphaproteobacteria</taxon>
        <taxon>Rhodospirillales</taxon>
        <taxon>Azospirillaceae</taxon>
        <taxon>Azospirillum</taxon>
    </lineage>
</organism>
<sequence length="268" mass="28679">MLRIRSLTALLAGAATVAIALGAPLGAAMAESLKIGVTPGPHAQILEVVKPLAAKEGLDLQVLEFSDYVIPNQALSQGDLDANSFQHQPYLDNQVRDRGYEIVSVAKTVVFPIGIYSKKLKSLDDLAVGDKVAIPNDPTNGGRVLLLLQAKGLIKLKDGGTLKASPIDIVENPKKLQIVELDAAQLPRSLDDVTAAAINTNYAIEAGMDPVKDAIAREAAESPYANIIAVRKADKDKPWVAKLVKVYQSAEVKEFILTKFKNAVVPAW</sequence>
<gene>
    <name evidence="7" type="ORF">D3877_20505</name>
</gene>
<keyword evidence="3" id="KW-0472">Membrane</keyword>
<evidence type="ECO:0000313" key="7">
    <source>
        <dbReference type="EMBL" id="RJF79201.1"/>
    </source>
</evidence>
<evidence type="ECO:0000256" key="1">
    <source>
        <dbReference type="ARBA" id="ARBA00004635"/>
    </source>
</evidence>
<dbReference type="SUPFAM" id="SSF53850">
    <property type="entry name" value="Periplasmic binding protein-like II"/>
    <property type="match status" value="1"/>
</dbReference>
<reference evidence="7 8" key="1">
    <citation type="submission" date="2018-09" db="EMBL/GenBank/DDBJ databases">
        <authorList>
            <person name="Zhu H."/>
        </authorList>
    </citation>
    <scope>NUCLEOTIDE SEQUENCE [LARGE SCALE GENOMIC DNA]</scope>
    <source>
        <strain evidence="7 8">K2W22B-5</strain>
    </source>
</reference>
<dbReference type="AlphaFoldDB" id="A0A418VRV5"/>
<dbReference type="PANTHER" id="PTHR30429">
    <property type="entry name" value="D-METHIONINE-BINDING LIPOPROTEIN METQ"/>
    <property type="match status" value="1"/>
</dbReference>
<evidence type="ECO:0000256" key="6">
    <source>
        <dbReference type="PIRNR" id="PIRNR002854"/>
    </source>
</evidence>
<dbReference type="Pfam" id="PF03180">
    <property type="entry name" value="Lipoprotein_9"/>
    <property type="match status" value="1"/>
</dbReference>
<keyword evidence="2" id="KW-0732">Signal</keyword>
<dbReference type="RefSeq" id="WP_119832658.1">
    <property type="nucleotide sequence ID" value="NZ_QYUL01000003.1"/>
</dbReference>
<dbReference type="Gene3D" id="3.40.190.10">
    <property type="entry name" value="Periplasmic binding protein-like II"/>
    <property type="match status" value="2"/>
</dbReference>
<dbReference type="GO" id="GO:0016020">
    <property type="term" value="C:membrane"/>
    <property type="evidence" value="ECO:0007669"/>
    <property type="project" value="UniProtKB-SubCell"/>
</dbReference>
<comment type="subcellular location">
    <subcellularLocation>
        <location evidence="1">Membrane</location>
        <topology evidence="1">Lipid-anchor</topology>
    </subcellularLocation>
</comment>
<dbReference type="CDD" id="cd13597">
    <property type="entry name" value="PBP2_lipoprotein_Tp32"/>
    <property type="match status" value="1"/>
</dbReference>
<dbReference type="OrthoDB" id="9812878at2"/>
<name>A0A418VRV5_9PROT</name>
<keyword evidence="4" id="KW-0564">Palmitate</keyword>
<evidence type="ECO:0000256" key="5">
    <source>
        <dbReference type="ARBA" id="ARBA00023288"/>
    </source>
</evidence>
<dbReference type="EMBL" id="QYUL01000003">
    <property type="protein sequence ID" value="RJF79201.1"/>
    <property type="molecule type" value="Genomic_DNA"/>
</dbReference>
<evidence type="ECO:0000256" key="2">
    <source>
        <dbReference type="ARBA" id="ARBA00022729"/>
    </source>
</evidence>
<evidence type="ECO:0000256" key="3">
    <source>
        <dbReference type="ARBA" id="ARBA00023136"/>
    </source>
</evidence>
<protein>
    <recommendedName>
        <fullName evidence="6">Lipoprotein</fullName>
    </recommendedName>
</protein>
<dbReference type="PANTHER" id="PTHR30429:SF1">
    <property type="entry name" value="D-METHIONINE-BINDING LIPOPROTEIN METQ-RELATED"/>
    <property type="match status" value="1"/>
</dbReference>
<dbReference type="PIRSF" id="PIRSF002854">
    <property type="entry name" value="MetQ"/>
    <property type="match status" value="1"/>
</dbReference>
<dbReference type="NCBIfam" id="TIGR00363">
    <property type="entry name" value="MetQ/NlpA family lipoprotein"/>
    <property type="match status" value="1"/>
</dbReference>
<keyword evidence="5 6" id="KW-0449">Lipoprotein</keyword>
<keyword evidence="8" id="KW-1185">Reference proteome</keyword>
<dbReference type="InterPro" id="IPR004872">
    <property type="entry name" value="Lipoprotein_NlpA"/>
</dbReference>